<proteinExistence type="inferred from homology"/>
<gene>
    <name evidence="16" type="primary">Il27</name>
</gene>
<keyword evidence="14" id="KW-0812">Transmembrane</keyword>
<dbReference type="FunFam" id="1.20.1250.10:FF:000035">
    <property type="entry name" value="Interleukin-27 subunit alpha"/>
    <property type="match status" value="1"/>
</dbReference>
<evidence type="ECO:0000256" key="14">
    <source>
        <dbReference type="SAM" id="Phobius"/>
    </source>
</evidence>
<evidence type="ECO:0000256" key="10">
    <source>
        <dbReference type="ARBA" id="ARBA00061993"/>
    </source>
</evidence>
<dbReference type="CTD" id="246778"/>
<evidence type="ECO:0000256" key="8">
    <source>
        <dbReference type="ARBA" id="ARBA00023180"/>
    </source>
</evidence>
<keyword evidence="14" id="KW-1133">Transmembrane helix</keyword>
<sequence length="357" mass="39188">MLMKVHGACPQSRLGRGASPSLSGILLKPSFLSFSFFLWFPFVLSRQSLSIPGWAFNSVCSSGCSQTQKSCCLSAGITGMRHHAWLQAPNCSLLVFPGLSLLPLSLLLVQASVWGFPRPPGASTLRTELAVSLHLTRKLLSEVQGQAHSFAESHLSGVSLDLLPLPQQLPSVSLTFQAWRHLPDPERLCLLSLTLRPFHALLRRLGSQGLWSSSERMRLRAARLDLRDLQRHLRFQGLAVGVNLPEEEEEEEEEEGGAKEGTRLLPGPQVSWPQLLYSYQLLHSLELVLSRAVRDFLLLSKAAHLGLAPVLREGPASPLPFPSSSSGLGSWPSGQPPAQLPQTTKKFYQPLDLPPTQ</sequence>
<keyword evidence="14" id="KW-0472">Membrane</keyword>
<dbReference type="PANTHER" id="PTHR20879:SF1">
    <property type="entry name" value="INTERLEUKIN-27 SUBUNIT ALPHA"/>
    <property type="match status" value="1"/>
</dbReference>
<evidence type="ECO:0000256" key="7">
    <source>
        <dbReference type="ARBA" id="ARBA00022859"/>
    </source>
</evidence>
<evidence type="ECO:0000256" key="13">
    <source>
        <dbReference type="SAM" id="MobiDB-lite"/>
    </source>
</evidence>
<comment type="subunit">
    <text evidence="10">Heterodimer with EBI3; not disulfide-linked. This heterodimer is known as interleukin IL-27.</text>
</comment>
<dbReference type="GO" id="GO:0005829">
    <property type="term" value="C:cytosol"/>
    <property type="evidence" value="ECO:0007669"/>
    <property type="project" value="UniProtKB-ARBA"/>
</dbReference>
<dbReference type="GO" id="GO:0006954">
    <property type="term" value="P:inflammatory response"/>
    <property type="evidence" value="ECO:0007669"/>
    <property type="project" value="UniProtKB-KW"/>
</dbReference>
<dbReference type="GO" id="GO:0045625">
    <property type="term" value="P:regulation of T-helper 1 cell differentiation"/>
    <property type="evidence" value="ECO:0007669"/>
    <property type="project" value="TreeGrafter"/>
</dbReference>
<keyword evidence="7" id="KW-0391">Immunity</keyword>
<dbReference type="PANTHER" id="PTHR20879">
    <property type="entry name" value="INTERLEUKIN-27 SUBUNIT ALPHA"/>
    <property type="match status" value="1"/>
</dbReference>
<keyword evidence="4" id="KW-0964">Secreted</keyword>
<evidence type="ECO:0000256" key="4">
    <source>
        <dbReference type="ARBA" id="ARBA00022525"/>
    </source>
</evidence>
<keyword evidence="3" id="KW-0202">Cytokine</keyword>
<dbReference type="AlphaFoldDB" id="A0AAX6R9P5"/>
<comment type="similarity">
    <text evidence="2">Belongs to the IL-6 superfamily.</text>
</comment>
<dbReference type="GeneID" id="101724119"/>
<evidence type="ECO:0000313" key="16">
    <source>
        <dbReference type="RefSeq" id="XP_021093068.1"/>
    </source>
</evidence>
<evidence type="ECO:0000256" key="1">
    <source>
        <dbReference type="ARBA" id="ARBA00004613"/>
    </source>
</evidence>
<dbReference type="GO" id="GO:0045523">
    <property type="term" value="F:interleukin-27 receptor binding"/>
    <property type="evidence" value="ECO:0007669"/>
    <property type="project" value="InterPro"/>
</dbReference>
<feature type="compositionally biased region" description="Acidic residues" evidence="13">
    <location>
        <begin position="245"/>
        <end position="255"/>
    </location>
</feature>
<accession>A0AAX6R9P5</accession>
<feature type="transmembrane region" description="Helical" evidence="14">
    <location>
        <begin position="21"/>
        <end position="42"/>
    </location>
</feature>
<dbReference type="GO" id="GO:0045087">
    <property type="term" value="P:innate immune response"/>
    <property type="evidence" value="ECO:0007669"/>
    <property type="project" value="UniProtKB-KW"/>
</dbReference>
<dbReference type="InterPro" id="IPR026207">
    <property type="entry name" value="IL-27_alpha"/>
</dbReference>
<keyword evidence="9" id="KW-0395">Inflammatory response</keyword>
<keyword evidence="8" id="KW-0325">Glycoprotein</keyword>
<feature type="compositionally biased region" description="Low complexity" evidence="13">
    <location>
        <begin position="322"/>
        <end position="333"/>
    </location>
</feature>
<dbReference type="Gene3D" id="1.20.1250.10">
    <property type="match status" value="1"/>
</dbReference>
<comment type="subcellular location">
    <subcellularLocation>
        <location evidence="1">Secreted</location>
    </subcellularLocation>
</comment>
<dbReference type="GO" id="GO:0005125">
    <property type="term" value="F:cytokine activity"/>
    <property type="evidence" value="ECO:0007669"/>
    <property type="project" value="UniProtKB-KW"/>
</dbReference>
<keyword evidence="5" id="KW-0399">Innate immunity</keyword>
<evidence type="ECO:0000256" key="11">
    <source>
        <dbReference type="ARBA" id="ARBA00068448"/>
    </source>
</evidence>
<evidence type="ECO:0000256" key="3">
    <source>
        <dbReference type="ARBA" id="ARBA00022514"/>
    </source>
</evidence>
<evidence type="ECO:0000256" key="6">
    <source>
        <dbReference type="ARBA" id="ARBA00022729"/>
    </source>
</evidence>
<organism evidence="15 16">
    <name type="scientific">Heterocephalus glaber</name>
    <name type="common">Naked mole rat</name>
    <dbReference type="NCBI Taxonomy" id="10181"/>
    <lineage>
        <taxon>Eukaryota</taxon>
        <taxon>Metazoa</taxon>
        <taxon>Chordata</taxon>
        <taxon>Craniata</taxon>
        <taxon>Vertebrata</taxon>
        <taxon>Euteleostomi</taxon>
        <taxon>Mammalia</taxon>
        <taxon>Eutheria</taxon>
        <taxon>Euarchontoglires</taxon>
        <taxon>Glires</taxon>
        <taxon>Rodentia</taxon>
        <taxon>Hystricomorpha</taxon>
        <taxon>Bathyergidae</taxon>
        <taxon>Heterocephalus</taxon>
    </lineage>
</organism>
<evidence type="ECO:0000256" key="12">
    <source>
        <dbReference type="ARBA" id="ARBA00080821"/>
    </source>
</evidence>
<dbReference type="GO" id="GO:0005615">
    <property type="term" value="C:extracellular space"/>
    <property type="evidence" value="ECO:0007669"/>
    <property type="project" value="UniProtKB-KW"/>
</dbReference>
<name>A0AAX6R9P5_HETGA</name>
<keyword evidence="15" id="KW-1185">Reference proteome</keyword>
<dbReference type="InterPro" id="IPR009079">
    <property type="entry name" value="4_helix_cytokine-like_core"/>
</dbReference>
<evidence type="ECO:0000313" key="15">
    <source>
        <dbReference type="Proteomes" id="UP000694906"/>
    </source>
</evidence>
<dbReference type="Proteomes" id="UP000694906">
    <property type="component" value="Unplaced"/>
</dbReference>
<dbReference type="RefSeq" id="XP_021093068.1">
    <property type="nucleotide sequence ID" value="XM_021237409.1"/>
</dbReference>
<reference evidence="16" key="1">
    <citation type="submission" date="2025-08" db="UniProtKB">
        <authorList>
            <consortium name="RefSeq"/>
        </authorList>
    </citation>
    <scope>IDENTIFICATION</scope>
</reference>
<evidence type="ECO:0000256" key="5">
    <source>
        <dbReference type="ARBA" id="ARBA00022588"/>
    </source>
</evidence>
<protein>
    <recommendedName>
        <fullName evidence="11">Interleukin-27 subunit alpha</fullName>
    </recommendedName>
    <alternativeName>
        <fullName evidence="12">p28</fullName>
    </alternativeName>
</protein>
<feature type="region of interest" description="Disordered" evidence="13">
    <location>
        <begin position="244"/>
        <end position="265"/>
    </location>
</feature>
<dbReference type="GO" id="GO:0042129">
    <property type="term" value="P:regulation of T cell proliferation"/>
    <property type="evidence" value="ECO:0007669"/>
    <property type="project" value="InterPro"/>
</dbReference>
<keyword evidence="6" id="KW-0732">Signal</keyword>
<evidence type="ECO:0000256" key="9">
    <source>
        <dbReference type="ARBA" id="ARBA00023198"/>
    </source>
</evidence>
<feature type="region of interest" description="Disordered" evidence="13">
    <location>
        <begin position="318"/>
        <end position="357"/>
    </location>
</feature>
<evidence type="ECO:0000256" key="2">
    <source>
        <dbReference type="ARBA" id="ARBA00007432"/>
    </source>
</evidence>